<reference evidence="2 4" key="1">
    <citation type="submission" date="2018-02" db="EMBL/GenBank/DDBJ databases">
        <title>Reclassifiation of [Polyangium] brachysporum DSM 7029 as Guopingzhaonella breviflexa gen. nov., sp. nov., a member of the family Comamonadaceae.</title>
        <authorList>
            <person name="Tang B."/>
        </authorList>
    </citation>
    <scope>NUCLEOTIDE SEQUENCE [LARGE SCALE GENOMIC DNA]</scope>
    <source>
        <strain evidence="2 4">DSM 15344</strain>
    </source>
</reference>
<name>A0A2S5T6R6_9BURK</name>
<dbReference type="Proteomes" id="UP000239406">
    <property type="component" value="Unassembled WGS sequence"/>
</dbReference>
<dbReference type="OrthoDB" id="3731224at2"/>
<evidence type="ECO:0000313" key="5">
    <source>
        <dbReference type="Proteomes" id="UP000294772"/>
    </source>
</evidence>
<gene>
    <name evidence="2" type="ORF">C1702_05790</name>
    <name evidence="3" type="ORF">EV676_101578</name>
</gene>
<dbReference type="AlphaFoldDB" id="A0A2S5T6R6"/>
<comment type="caution">
    <text evidence="2">The sequence shown here is derived from an EMBL/GenBank/DDBJ whole genome shotgun (WGS) entry which is preliminary data.</text>
</comment>
<dbReference type="InterPro" id="IPR009317">
    <property type="entry name" value="ChaB"/>
</dbReference>
<reference evidence="3 5" key="2">
    <citation type="submission" date="2019-03" db="EMBL/GenBank/DDBJ databases">
        <title>Genomic Encyclopedia of Type Strains, Phase IV (KMG-IV): sequencing the most valuable type-strain genomes for metagenomic binning, comparative biology and taxonomic classification.</title>
        <authorList>
            <person name="Goeker M."/>
        </authorList>
    </citation>
    <scope>NUCLEOTIDE SEQUENCE [LARGE SCALE GENOMIC DNA]</scope>
    <source>
        <strain evidence="3 5">DSM 15264</strain>
    </source>
</reference>
<feature type="region of interest" description="Disordered" evidence="1">
    <location>
        <begin position="1"/>
        <end position="21"/>
    </location>
</feature>
<dbReference type="EMBL" id="SLXF01000001">
    <property type="protein sequence ID" value="TCP09994.1"/>
    <property type="molecule type" value="Genomic_DNA"/>
</dbReference>
<keyword evidence="4" id="KW-1185">Reference proteome</keyword>
<evidence type="ECO:0000313" key="3">
    <source>
        <dbReference type="EMBL" id="TCP09994.1"/>
    </source>
</evidence>
<proteinExistence type="predicted"/>
<protein>
    <submittedName>
        <fullName evidence="2">Cation transport regulator ChaB</fullName>
    </submittedName>
    <submittedName>
        <fullName evidence="3">ChaB protein</fullName>
    </submittedName>
</protein>
<evidence type="ECO:0000313" key="2">
    <source>
        <dbReference type="EMBL" id="PPE70656.1"/>
    </source>
</evidence>
<dbReference type="SUPFAM" id="SSF140376">
    <property type="entry name" value="ChaB-like"/>
    <property type="match status" value="1"/>
</dbReference>
<dbReference type="Gene3D" id="1.10.1740.70">
    <property type="entry name" value="ChaB"/>
    <property type="match status" value="1"/>
</dbReference>
<accession>A0A2S5T6R6</accession>
<dbReference type="Pfam" id="PF06150">
    <property type="entry name" value="ChaB"/>
    <property type="match status" value="1"/>
</dbReference>
<feature type="region of interest" description="Disordered" evidence="1">
    <location>
        <begin position="63"/>
        <end position="95"/>
    </location>
</feature>
<dbReference type="EMBL" id="PSNY01000005">
    <property type="protein sequence ID" value="PPE70656.1"/>
    <property type="molecule type" value="Genomic_DNA"/>
</dbReference>
<dbReference type="Proteomes" id="UP000294772">
    <property type="component" value="Unassembled WGS sequence"/>
</dbReference>
<sequence length="130" mass="14066">MSRKYGVEMPGTLERSSDKAQRTYAKALRSAEDSYGSGARAARTAYAALKHGFEKVGDRWVAKARKGPSDAQAAQSGRAARERPQATAGGVDVRGHTRQELYAQAQALGIAGRSRMGKEELARAVARHRH</sequence>
<evidence type="ECO:0000313" key="4">
    <source>
        <dbReference type="Proteomes" id="UP000239406"/>
    </source>
</evidence>
<evidence type="ECO:0000256" key="1">
    <source>
        <dbReference type="SAM" id="MobiDB-lite"/>
    </source>
</evidence>
<dbReference type="RefSeq" id="WP_104356745.1">
    <property type="nucleotide sequence ID" value="NZ_CP064338.1"/>
</dbReference>
<organism evidence="2 4">
    <name type="scientific">Caldimonas thermodepolymerans</name>
    <dbReference type="NCBI Taxonomy" id="215580"/>
    <lineage>
        <taxon>Bacteria</taxon>
        <taxon>Pseudomonadati</taxon>
        <taxon>Pseudomonadota</taxon>
        <taxon>Betaproteobacteria</taxon>
        <taxon>Burkholderiales</taxon>
        <taxon>Sphaerotilaceae</taxon>
        <taxon>Caldimonas</taxon>
    </lineage>
</organism>
<dbReference type="InterPro" id="IPR037205">
    <property type="entry name" value="ChaB_sf"/>
</dbReference>